<dbReference type="PROSITE" id="PS01124">
    <property type="entry name" value="HTH_ARAC_FAMILY_2"/>
    <property type="match status" value="1"/>
</dbReference>
<proteinExistence type="predicted"/>
<dbReference type="SUPFAM" id="SSF52317">
    <property type="entry name" value="Class I glutamine amidotransferase-like"/>
    <property type="match status" value="1"/>
</dbReference>
<dbReference type="GO" id="GO:0003700">
    <property type="term" value="F:DNA-binding transcription factor activity"/>
    <property type="evidence" value="ECO:0007669"/>
    <property type="project" value="InterPro"/>
</dbReference>
<dbReference type="SUPFAM" id="SSF46689">
    <property type="entry name" value="Homeodomain-like"/>
    <property type="match status" value="2"/>
</dbReference>
<dbReference type="SMART" id="SM00342">
    <property type="entry name" value="HTH_ARAC"/>
    <property type="match status" value="1"/>
</dbReference>
<dbReference type="Gene3D" id="1.10.10.60">
    <property type="entry name" value="Homeodomain-like"/>
    <property type="match status" value="2"/>
</dbReference>
<dbReference type="STRING" id="523791.Kkor_2191"/>
<protein>
    <submittedName>
        <fullName evidence="5">Transcriptional regulator, AraC family</fullName>
    </submittedName>
</protein>
<dbReference type="PANTHER" id="PTHR43130">
    <property type="entry name" value="ARAC-FAMILY TRANSCRIPTIONAL REGULATOR"/>
    <property type="match status" value="1"/>
</dbReference>
<name>C7R7R8_KANKD</name>
<dbReference type="InterPro" id="IPR009057">
    <property type="entry name" value="Homeodomain-like_sf"/>
</dbReference>
<dbReference type="InterPro" id="IPR029062">
    <property type="entry name" value="Class_I_gatase-like"/>
</dbReference>
<reference evidence="5 6" key="1">
    <citation type="journal article" date="2009" name="Stand. Genomic Sci.">
        <title>Complete genome sequence of Kangiella koreensis type strain (SW-125).</title>
        <authorList>
            <person name="Han C."/>
            <person name="Sikorski J."/>
            <person name="Lapidus A."/>
            <person name="Nolan M."/>
            <person name="Glavina Del Rio T."/>
            <person name="Tice H."/>
            <person name="Cheng J.F."/>
            <person name="Lucas S."/>
            <person name="Chen F."/>
            <person name="Copeland A."/>
            <person name="Ivanova N."/>
            <person name="Mavromatis K."/>
            <person name="Ovchinnikova G."/>
            <person name="Pati A."/>
            <person name="Bruce D."/>
            <person name="Goodwin L."/>
            <person name="Pitluck S."/>
            <person name="Chen A."/>
            <person name="Palaniappan K."/>
            <person name="Land M."/>
            <person name="Hauser L."/>
            <person name="Chang Y.J."/>
            <person name="Jeffries C.D."/>
            <person name="Chain P."/>
            <person name="Saunders E."/>
            <person name="Brettin T."/>
            <person name="Goker M."/>
            <person name="Tindall B.J."/>
            <person name="Bristow J."/>
            <person name="Eisen J.A."/>
            <person name="Markowitz V."/>
            <person name="Hugenholtz P."/>
            <person name="Kyrpides N.C."/>
            <person name="Klenk H.P."/>
            <person name="Detter J.C."/>
        </authorList>
    </citation>
    <scope>NUCLEOTIDE SEQUENCE [LARGE SCALE GENOMIC DNA]</scope>
    <source>
        <strain evidence="6">DSM 16069 / KCTC 12182 / SW-125</strain>
    </source>
</reference>
<dbReference type="Proteomes" id="UP000001231">
    <property type="component" value="Chromosome"/>
</dbReference>
<dbReference type="InterPro" id="IPR020449">
    <property type="entry name" value="Tscrpt_reg_AraC-type_HTH"/>
</dbReference>
<keyword evidence="6" id="KW-1185">Reference proteome</keyword>
<dbReference type="Pfam" id="PF01965">
    <property type="entry name" value="DJ-1_PfpI"/>
    <property type="match status" value="1"/>
</dbReference>
<dbReference type="InterPro" id="IPR018060">
    <property type="entry name" value="HTH_AraC"/>
</dbReference>
<evidence type="ECO:0000256" key="1">
    <source>
        <dbReference type="ARBA" id="ARBA00023015"/>
    </source>
</evidence>
<dbReference type="KEGG" id="kko:Kkor_2191"/>
<accession>C7R7R8</accession>
<keyword evidence="3" id="KW-0804">Transcription</keyword>
<dbReference type="EMBL" id="CP001707">
    <property type="protein sequence ID" value="ACV27601.1"/>
    <property type="molecule type" value="Genomic_DNA"/>
</dbReference>
<evidence type="ECO:0000313" key="6">
    <source>
        <dbReference type="Proteomes" id="UP000001231"/>
    </source>
</evidence>
<dbReference type="InterPro" id="IPR052158">
    <property type="entry name" value="INH-QAR"/>
</dbReference>
<dbReference type="InParanoid" id="C7R7R8"/>
<dbReference type="PROSITE" id="PS00041">
    <property type="entry name" value="HTH_ARAC_FAMILY_1"/>
    <property type="match status" value="1"/>
</dbReference>
<dbReference type="RefSeq" id="WP_015781206.1">
    <property type="nucleotide sequence ID" value="NC_013166.1"/>
</dbReference>
<dbReference type="GO" id="GO:0043565">
    <property type="term" value="F:sequence-specific DNA binding"/>
    <property type="evidence" value="ECO:0007669"/>
    <property type="project" value="InterPro"/>
</dbReference>
<sequence length="354" mass="39698">MMTKNAISKSSQESKRPMEVAILAISQATPSTVYGMNDLLCSVGRDWPFVTRGELGPSLIKPSIVSLTGQPINSVNHGYIHPHRKLADDYHPDAVCVLEVFVDPKVKPSQLTEDFKGELQWLRNYWKKGGTIAAACTGSLLLAAAGLLEDQEATTHWAYCEFFQNNYPKIQLSPNRALVTSGEGQRLIMAGGGTSWMDLGLYLISRFVGVEEAIRTAKVQIIEWHEHGQQPYVYLNRARQSEDAVIGDSQVWLAQNYEHTAPVTEAVKRSGLTERTFKRRFKLATGMSPIEYVLTLRIEEAKQMLETSTLPVEAIANEVGYQDASFFGRKFNKMVGITPAQYRKKFAMLRKHLK</sequence>
<dbReference type="PANTHER" id="PTHR43130:SF3">
    <property type="entry name" value="HTH-TYPE TRANSCRIPTIONAL REGULATOR RV1931C"/>
    <property type="match status" value="1"/>
</dbReference>
<dbReference type="AlphaFoldDB" id="C7R7R8"/>
<gene>
    <name evidence="5" type="ordered locus">Kkor_2191</name>
</gene>
<dbReference type="HOGENOM" id="CLU_000445_59_0_6"/>
<dbReference type="eggNOG" id="COG4977">
    <property type="taxonomic scope" value="Bacteria"/>
</dbReference>
<keyword evidence="1" id="KW-0805">Transcription regulation</keyword>
<dbReference type="InterPro" id="IPR018062">
    <property type="entry name" value="HTH_AraC-typ_CS"/>
</dbReference>
<dbReference type="Gene3D" id="3.40.50.880">
    <property type="match status" value="1"/>
</dbReference>
<dbReference type="PRINTS" id="PR00032">
    <property type="entry name" value="HTHARAC"/>
</dbReference>
<evidence type="ECO:0000256" key="3">
    <source>
        <dbReference type="ARBA" id="ARBA00023163"/>
    </source>
</evidence>
<evidence type="ECO:0000256" key="2">
    <source>
        <dbReference type="ARBA" id="ARBA00023125"/>
    </source>
</evidence>
<dbReference type="Pfam" id="PF12833">
    <property type="entry name" value="HTH_18"/>
    <property type="match status" value="1"/>
</dbReference>
<keyword evidence="2" id="KW-0238">DNA-binding</keyword>
<organism evidence="5 6">
    <name type="scientific">Kangiella koreensis (strain DSM 16069 / JCM 12317 / KCTC 12182 / SW-125)</name>
    <dbReference type="NCBI Taxonomy" id="523791"/>
    <lineage>
        <taxon>Bacteria</taxon>
        <taxon>Pseudomonadati</taxon>
        <taxon>Pseudomonadota</taxon>
        <taxon>Gammaproteobacteria</taxon>
        <taxon>Kangiellales</taxon>
        <taxon>Kangiellaceae</taxon>
        <taxon>Kangiella</taxon>
    </lineage>
</organism>
<dbReference type="InterPro" id="IPR002818">
    <property type="entry name" value="DJ-1/PfpI"/>
</dbReference>
<evidence type="ECO:0000313" key="5">
    <source>
        <dbReference type="EMBL" id="ACV27601.1"/>
    </source>
</evidence>
<evidence type="ECO:0000259" key="4">
    <source>
        <dbReference type="PROSITE" id="PS01124"/>
    </source>
</evidence>
<feature type="domain" description="HTH araC/xylS-type" evidence="4">
    <location>
        <begin position="247"/>
        <end position="345"/>
    </location>
</feature>